<dbReference type="Pfam" id="PF26332">
    <property type="entry name" value="DUF8087"/>
    <property type="match status" value="1"/>
</dbReference>
<organism evidence="2 3">
    <name type="scientific">Nitrosospira multiformis</name>
    <dbReference type="NCBI Taxonomy" id="1231"/>
    <lineage>
        <taxon>Bacteria</taxon>
        <taxon>Pseudomonadati</taxon>
        <taxon>Pseudomonadota</taxon>
        <taxon>Betaproteobacteria</taxon>
        <taxon>Nitrosomonadales</taxon>
        <taxon>Nitrosomonadaceae</taxon>
        <taxon>Nitrosospira</taxon>
    </lineage>
</organism>
<feature type="compositionally biased region" description="Basic and acidic residues" evidence="1">
    <location>
        <begin position="1"/>
        <end position="23"/>
    </location>
</feature>
<evidence type="ECO:0000256" key="1">
    <source>
        <dbReference type="SAM" id="MobiDB-lite"/>
    </source>
</evidence>
<proteinExistence type="predicted"/>
<reference evidence="2 3" key="1">
    <citation type="submission" date="2016-10" db="EMBL/GenBank/DDBJ databases">
        <authorList>
            <person name="de Groot N.N."/>
        </authorList>
    </citation>
    <scope>NUCLEOTIDE SEQUENCE [LARGE SCALE GENOMIC DNA]</scope>
    <source>
        <strain evidence="2 3">Nl18</strain>
    </source>
</reference>
<dbReference type="Proteomes" id="UP000183898">
    <property type="component" value="Unassembled WGS sequence"/>
</dbReference>
<dbReference type="RefSeq" id="WP_217638668.1">
    <property type="nucleotide sequence ID" value="NZ_FOCT01000011.1"/>
</dbReference>
<evidence type="ECO:0000313" key="3">
    <source>
        <dbReference type="Proteomes" id="UP000183898"/>
    </source>
</evidence>
<name>A0A1H8LZX5_9PROT</name>
<dbReference type="InterPro" id="IPR058400">
    <property type="entry name" value="DUF8087"/>
</dbReference>
<feature type="region of interest" description="Disordered" evidence="1">
    <location>
        <begin position="1"/>
        <end position="29"/>
    </location>
</feature>
<protein>
    <submittedName>
        <fullName evidence="2">Uncharacterized protein</fullName>
    </submittedName>
</protein>
<sequence>MKKAKLRDSNEEKIAQGKDRKQPPETGVYVSTKEPLGMRFVVEDVIFAEDEEGFFLVQMIDEASAGDMTAMGDELDPDEWFTLVDQYGLVKPDGLRCSGKI</sequence>
<accession>A0A1H8LZX5</accession>
<dbReference type="EMBL" id="FOCT01000011">
    <property type="protein sequence ID" value="SEO10667.1"/>
    <property type="molecule type" value="Genomic_DNA"/>
</dbReference>
<gene>
    <name evidence="2" type="ORF">SAMN05216404_111105</name>
</gene>
<evidence type="ECO:0000313" key="2">
    <source>
        <dbReference type="EMBL" id="SEO10667.1"/>
    </source>
</evidence>
<dbReference type="AlphaFoldDB" id="A0A1H8LZX5"/>